<dbReference type="GO" id="GO:0005524">
    <property type="term" value="F:ATP binding"/>
    <property type="evidence" value="ECO:0007669"/>
    <property type="project" value="UniProtKB-KW"/>
</dbReference>
<evidence type="ECO:0000256" key="2">
    <source>
        <dbReference type="ARBA" id="ARBA00008226"/>
    </source>
</evidence>
<dbReference type="AlphaFoldDB" id="A0A4P9WXU4"/>
<dbReference type="GO" id="GO:0006430">
    <property type="term" value="P:lysyl-tRNA aminoacylation"/>
    <property type="evidence" value="ECO:0007669"/>
    <property type="project" value="InterPro"/>
</dbReference>
<dbReference type="InterPro" id="IPR004365">
    <property type="entry name" value="NA-bd_OB_tRNA"/>
</dbReference>
<evidence type="ECO:0000256" key="12">
    <source>
        <dbReference type="SAM" id="MobiDB-lite"/>
    </source>
</evidence>
<dbReference type="EMBL" id="ML009380">
    <property type="protein sequence ID" value="RKO97173.1"/>
    <property type="molecule type" value="Genomic_DNA"/>
</dbReference>
<dbReference type="PIRSF" id="PIRSF039101">
    <property type="entry name" value="LysRS2"/>
    <property type="match status" value="1"/>
</dbReference>
<dbReference type="InterPro" id="IPR012340">
    <property type="entry name" value="NA-bd_OB-fold"/>
</dbReference>
<evidence type="ECO:0000256" key="4">
    <source>
        <dbReference type="ARBA" id="ARBA00022490"/>
    </source>
</evidence>
<dbReference type="Gene3D" id="2.40.50.140">
    <property type="entry name" value="Nucleic acid-binding proteins"/>
    <property type="match status" value="1"/>
</dbReference>
<evidence type="ECO:0000256" key="10">
    <source>
        <dbReference type="ARBA" id="ARBA00048573"/>
    </source>
</evidence>
<dbReference type="Proteomes" id="UP000274922">
    <property type="component" value="Unassembled WGS sequence"/>
</dbReference>
<dbReference type="SUPFAM" id="SSF55681">
    <property type="entry name" value="Class II aaRS and biotin synthetases"/>
    <property type="match status" value="1"/>
</dbReference>
<protein>
    <recommendedName>
        <fullName evidence="11">Lysine--tRNA ligase</fullName>
        <ecNumber evidence="11">6.1.1.6</ecNumber>
    </recommendedName>
    <alternativeName>
        <fullName evidence="11">Lysyl-tRNA synthetase</fullName>
    </alternativeName>
</protein>
<comment type="catalytic activity">
    <reaction evidence="10 11">
        <text>tRNA(Lys) + L-lysine + ATP = L-lysyl-tRNA(Lys) + AMP + diphosphate</text>
        <dbReference type="Rhea" id="RHEA:20792"/>
        <dbReference type="Rhea" id="RHEA-COMP:9696"/>
        <dbReference type="Rhea" id="RHEA-COMP:9697"/>
        <dbReference type="ChEBI" id="CHEBI:30616"/>
        <dbReference type="ChEBI" id="CHEBI:32551"/>
        <dbReference type="ChEBI" id="CHEBI:33019"/>
        <dbReference type="ChEBI" id="CHEBI:78442"/>
        <dbReference type="ChEBI" id="CHEBI:78529"/>
        <dbReference type="ChEBI" id="CHEBI:456215"/>
        <dbReference type="EC" id="6.1.1.6"/>
    </reaction>
</comment>
<dbReference type="FunFam" id="3.30.930.10:FF:000238">
    <property type="entry name" value="Lysine--tRNA ligase"/>
    <property type="match status" value="1"/>
</dbReference>
<dbReference type="PANTHER" id="PTHR42918:SF9">
    <property type="entry name" value="LYSINE--TRNA LIGASE"/>
    <property type="match status" value="1"/>
</dbReference>
<dbReference type="Pfam" id="PF01336">
    <property type="entry name" value="tRNA_anti-codon"/>
    <property type="match status" value="1"/>
</dbReference>
<evidence type="ECO:0000256" key="5">
    <source>
        <dbReference type="ARBA" id="ARBA00022598"/>
    </source>
</evidence>
<evidence type="ECO:0000313" key="17">
    <source>
        <dbReference type="Proteomes" id="UP000274922"/>
    </source>
</evidence>
<evidence type="ECO:0000256" key="7">
    <source>
        <dbReference type="ARBA" id="ARBA00022840"/>
    </source>
</evidence>
<evidence type="ECO:0000256" key="1">
    <source>
        <dbReference type="ARBA" id="ARBA00004496"/>
    </source>
</evidence>
<dbReference type="InterPro" id="IPR018149">
    <property type="entry name" value="Lys-tRNA-synth_II_C"/>
</dbReference>
<dbReference type="PANTHER" id="PTHR42918">
    <property type="entry name" value="LYSYL-TRNA SYNTHETASE"/>
    <property type="match status" value="1"/>
</dbReference>
<dbReference type="Proteomes" id="UP000268535">
    <property type="component" value="Unassembled WGS sequence"/>
</dbReference>
<keyword evidence="5" id="KW-0436">Ligase</keyword>
<dbReference type="NCBIfam" id="NF001756">
    <property type="entry name" value="PRK00484.1"/>
    <property type="match status" value="1"/>
</dbReference>
<feature type="region of interest" description="Disordered" evidence="12">
    <location>
        <begin position="1"/>
        <end position="84"/>
    </location>
</feature>
<keyword evidence="9 14" id="KW-0030">Aminoacyl-tRNA synthetase</keyword>
<feature type="domain" description="Aminoacyl-transfer RNA synthetases class-II family profile" evidence="13">
    <location>
        <begin position="256"/>
        <end position="587"/>
    </location>
</feature>
<dbReference type="InterPro" id="IPR044136">
    <property type="entry name" value="Lys-tRNA-ligase_II_N"/>
</dbReference>
<keyword evidence="6" id="KW-0547">Nucleotide-binding</keyword>
<dbReference type="CDD" id="cd04322">
    <property type="entry name" value="LysRS_N"/>
    <property type="match status" value="1"/>
</dbReference>
<dbReference type="PRINTS" id="PR00982">
    <property type="entry name" value="TRNASYNTHLYS"/>
</dbReference>
<reference evidence="14" key="3">
    <citation type="submission" date="2018-08" db="EMBL/GenBank/DDBJ databases">
        <title>Leveraging single-cell genomics to expand the Fungal Tree of Life.</title>
        <authorList>
            <consortium name="DOE Joint Genome Institute"/>
            <person name="Ahrendt S.R."/>
            <person name="Quandt C.A."/>
            <person name="Ciobanu D."/>
            <person name="Clum A."/>
            <person name="Salamov A."/>
            <person name="Andreopoulos B."/>
            <person name="Cheng J.-F."/>
            <person name="Woyke T."/>
            <person name="Pelin A."/>
            <person name="Henrissat B."/>
            <person name="Reynolds N."/>
            <person name="Benny G.L."/>
            <person name="Smith M.E."/>
            <person name="James T.Y."/>
            <person name="Grigoriev I.V."/>
        </authorList>
    </citation>
    <scope>NUCLEOTIDE SEQUENCE</scope>
    <source>
        <strain evidence="14">ATCC 52028</strain>
    </source>
</reference>
<evidence type="ECO:0000256" key="9">
    <source>
        <dbReference type="ARBA" id="ARBA00023146"/>
    </source>
</evidence>
<accession>A0A4P9WXU4</accession>
<dbReference type="InterPro" id="IPR004364">
    <property type="entry name" value="Aa-tRNA-synt_II"/>
</dbReference>
<dbReference type="SUPFAM" id="SSF50249">
    <property type="entry name" value="Nucleic acid-binding proteins"/>
    <property type="match status" value="1"/>
</dbReference>
<evidence type="ECO:0000313" key="16">
    <source>
        <dbReference type="Proteomes" id="UP000268535"/>
    </source>
</evidence>
<dbReference type="EC" id="6.1.1.6" evidence="11"/>
<comment type="subunit">
    <text evidence="3">Homodimer.</text>
</comment>
<evidence type="ECO:0000313" key="14">
    <source>
        <dbReference type="EMBL" id="RKO97173.1"/>
    </source>
</evidence>
<dbReference type="InterPro" id="IPR034762">
    <property type="entry name" value="Lys-tRNA-ligase_II_bac/euk"/>
</dbReference>
<dbReference type="GO" id="GO:0004824">
    <property type="term" value="F:lysine-tRNA ligase activity"/>
    <property type="evidence" value="ECO:0007669"/>
    <property type="project" value="UniProtKB-EC"/>
</dbReference>
<dbReference type="CDD" id="cd00775">
    <property type="entry name" value="LysRS_core"/>
    <property type="match status" value="1"/>
</dbReference>
<comment type="subcellular location">
    <subcellularLocation>
        <location evidence="1">Cytoplasm</location>
    </subcellularLocation>
</comment>
<keyword evidence="8" id="KW-0648">Protein biosynthesis</keyword>
<dbReference type="Pfam" id="PF00152">
    <property type="entry name" value="tRNA-synt_2"/>
    <property type="match status" value="1"/>
</dbReference>
<evidence type="ECO:0000256" key="11">
    <source>
        <dbReference type="RuleBase" id="RU003748"/>
    </source>
</evidence>
<name>A0A4P9WXU4_9FUNG</name>
<feature type="compositionally biased region" description="Low complexity" evidence="12">
    <location>
        <begin position="1"/>
        <end position="21"/>
    </location>
</feature>
<dbReference type="GO" id="GO:0000049">
    <property type="term" value="F:tRNA binding"/>
    <property type="evidence" value="ECO:0007669"/>
    <property type="project" value="TreeGrafter"/>
</dbReference>
<dbReference type="InterPro" id="IPR002313">
    <property type="entry name" value="Lys-tRNA-ligase_II"/>
</dbReference>
<dbReference type="STRING" id="1555241.A0A4P9WXU4"/>
<dbReference type="PROSITE" id="PS50862">
    <property type="entry name" value="AA_TRNA_LIGASE_II"/>
    <property type="match status" value="1"/>
</dbReference>
<dbReference type="InterPro" id="IPR045864">
    <property type="entry name" value="aa-tRNA-synth_II/BPL/LPL"/>
</dbReference>
<organism evidence="14 16">
    <name type="scientific">Caulochytrium protostelioides</name>
    <dbReference type="NCBI Taxonomy" id="1555241"/>
    <lineage>
        <taxon>Eukaryota</taxon>
        <taxon>Fungi</taxon>
        <taxon>Fungi incertae sedis</taxon>
        <taxon>Chytridiomycota</taxon>
        <taxon>Chytridiomycota incertae sedis</taxon>
        <taxon>Chytridiomycetes</taxon>
        <taxon>Caulochytriales</taxon>
        <taxon>Caulochytriaceae</taxon>
        <taxon>Caulochytrium</taxon>
    </lineage>
</organism>
<evidence type="ECO:0000256" key="3">
    <source>
        <dbReference type="ARBA" id="ARBA00011738"/>
    </source>
</evidence>
<proteinExistence type="inferred from homology"/>
<dbReference type="GO" id="GO:0005829">
    <property type="term" value="C:cytosol"/>
    <property type="evidence" value="ECO:0007669"/>
    <property type="project" value="TreeGrafter"/>
</dbReference>
<dbReference type="OrthoDB" id="21243at2759"/>
<evidence type="ECO:0000256" key="6">
    <source>
        <dbReference type="ARBA" id="ARBA00022741"/>
    </source>
</evidence>
<dbReference type="HAMAP" id="MF_00252">
    <property type="entry name" value="Lys_tRNA_synth_class2"/>
    <property type="match status" value="1"/>
</dbReference>
<dbReference type="EMBL" id="ML014383">
    <property type="protein sequence ID" value="RKO98666.1"/>
    <property type="molecule type" value="Genomic_DNA"/>
</dbReference>
<dbReference type="Gene3D" id="3.30.930.10">
    <property type="entry name" value="Bira Bifunctional Protein, Domain 2"/>
    <property type="match status" value="1"/>
</dbReference>
<dbReference type="FunFam" id="2.40.50.140:FF:000050">
    <property type="entry name" value="Lysine--tRNA ligase"/>
    <property type="match status" value="1"/>
</dbReference>
<gene>
    <name evidence="14" type="ORF">CAUPRSCDRAFT_6900</name>
    <name evidence="15" type="ORF">CXG81DRAFT_28530</name>
</gene>
<evidence type="ECO:0000256" key="8">
    <source>
        <dbReference type="ARBA" id="ARBA00022917"/>
    </source>
</evidence>
<keyword evidence="17" id="KW-1185">Reference proteome</keyword>
<reference evidence="15" key="2">
    <citation type="submission" date="2018-04" db="EMBL/GenBank/DDBJ databases">
        <title>Leveraging single-cell genomics to expand the Fungal Tree of Life.</title>
        <authorList>
            <consortium name="DOE Joint Genome Institute"/>
            <person name="Ahrendt S.R."/>
            <person name="Quandt C.A."/>
            <person name="Ciobanu D."/>
            <person name="Clum A."/>
            <person name="Salamov A."/>
            <person name="Andreopoulos B."/>
            <person name="Cheng J.-F."/>
            <person name="Woyke T."/>
            <person name="Pelin A."/>
            <person name="Henrissat B."/>
            <person name="Benny G.L."/>
            <person name="Smith M.E."/>
            <person name="James T.Y."/>
            <person name="Grigoriev I.V."/>
        </authorList>
    </citation>
    <scope>NUCLEOTIDE SEQUENCE</scope>
    <source>
        <strain evidence="15">ATCC 52028</strain>
    </source>
</reference>
<dbReference type="NCBIfam" id="TIGR00499">
    <property type="entry name" value="lysS_bact"/>
    <property type="match status" value="1"/>
</dbReference>
<sequence length="599" mass="67369">MSDSAAAAPAAPEAAAAAPAENKVNLVQDTETGEMVSKSELKKRQKKRQKDAEKAEKQAKQAEKNVAAGVTPGAKAKAQDEEEIDSSKYFENRCRTVQKARAQGGDASPYPHKFDVDMSLSAYIKRYSHLADGSREPELVRLAGRLQNIRSAGKSLKFYDLHGEGHKIQILAQEEYAKRPFAEIHDHLRRGDVVGVVGHPGKSKKGELSILPVDITLLSPCLRMLPTAHYGFKDLEARYRARFLDLIMNTEVRDKFLVRANIINYVRRFLDNMGFMEVETPMMNTIAGGATAKPFKTYHNDLNLPMFMRVAPELYLKMLVVGGLDRVYEIGRQFRNEQIDMTHNPEFTTCEFYMAYADMYDLMDITEAMISGMVKALKGSYKVEYHPDGPGTKPVTIDFSPPWRRVEMIPELEKQLNVTFPPTADFAKPEMTQFLSDLCVKHNVECSAPRTTARLLDKLVGEYIECHLINPTFITEHPEIMSPLAKTHRSKPGLCERFECFVATKEICNAYTELNDPFDQRERFAQQAADKAAGDDEAQLIDETFCQALEYGLPPTGGWGMGIDRLAMFLTDSNNIKEVLLFPAMKPLDENEASTDIKN</sequence>
<keyword evidence="4" id="KW-0963">Cytoplasm</keyword>
<evidence type="ECO:0000313" key="15">
    <source>
        <dbReference type="EMBL" id="RKO98666.1"/>
    </source>
</evidence>
<feature type="compositionally biased region" description="Basic and acidic residues" evidence="12">
    <location>
        <begin position="50"/>
        <end position="63"/>
    </location>
</feature>
<reference evidence="16 17" key="1">
    <citation type="journal article" date="2018" name="Nat. Microbiol.">
        <title>Leveraging single-cell genomics to expand the fungal tree of life.</title>
        <authorList>
            <person name="Ahrendt S.R."/>
            <person name="Quandt C.A."/>
            <person name="Ciobanu D."/>
            <person name="Clum A."/>
            <person name="Salamov A."/>
            <person name="Andreopoulos B."/>
            <person name="Cheng J.F."/>
            <person name="Woyke T."/>
            <person name="Pelin A."/>
            <person name="Henrissat B."/>
            <person name="Reynolds N.K."/>
            <person name="Benny G.L."/>
            <person name="Smith M.E."/>
            <person name="James T.Y."/>
            <person name="Grigoriev I.V."/>
        </authorList>
    </citation>
    <scope>NUCLEOTIDE SEQUENCE [LARGE SCALE GENOMIC DNA]</scope>
    <source>
        <strain evidence="16 17">ATCC 52028</strain>
    </source>
</reference>
<comment type="similarity">
    <text evidence="2">Belongs to the class-II aminoacyl-tRNA synthetase family.</text>
</comment>
<dbReference type="InterPro" id="IPR006195">
    <property type="entry name" value="aa-tRNA-synth_II"/>
</dbReference>
<keyword evidence="7" id="KW-0067">ATP-binding</keyword>
<evidence type="ECO:0000259" key="13">
    <source>
        <dbReference type="PROSITE" id="PS50862"/>
    </source>
</evidence>